<dbReference type="OrthoDB" id="2161780at2759"/>
<dbReference type="InParanoid" id="D2VF83"/>
<reference evidence="6 7" key="1">
    <citation type="journal article" date="2010" name="Cell">
        <title>The genome of Naegleria gruberi illuminates early eukaryotic versatility.</title>
        <authorList>
            <person name="Fritz-Laylin L.K."/>
            <person name="Prochnik S.E."/>
            <person name="Ginger M.L."/>
            <person name="Dacks J.B."/>
            <person name="Carpenter M.L."/>
            <person name="Field M.C."/>
            <person name="Kuo A."/>
            <person name="Paredez A."/>
            <person name="Chapman J."/>
            <person name="Pham J."/>
            <person name="Shu S."/>
            <person name="Neupane R."/>
            <person name="Cipriano M."/>
            <person name="Mancuso J."/>
            <person name="Tu H."/>
            <person name="Salamov A."/>
            <person name="Lindquist E."/>
            <person name="Shapiro H."/>
            <person name="Lucas S."/>
            <person name="Grigoriev I.V."/>
            <person name="Cande W.Z."/>
            <person name="Fulton C."/>
            <person name="Rokhsar D.S."/>
            <person name="Dawson S.C."/>
        </authorList>
    </citation>
    <scope>NUCLEOTIDE SEQUENCE [LARGE SCALE GENOMIC DNA]</scope>
    <source>
        <strain evidence="6 7">NEG-M</strain>
    </source>
</reference>
<dbReference type="Gene3D" id="3.90.1150.170">
    <property type="match status" value="1"/>
</dbReference>
<evidence type="ECO:0000256" key="4">
    <source>
        <dbReference type="ARBA" id="ARBA00038302"/>
    </source>
</evidence>
<organism evidence="7">
    <name type="scientific">Naegleria gruberi</name>
    <name type="common">Amoeba</name>
    <dbReference type="NCBI Taxonomy" id="5762"/>
    <lineage>
        <taxon>Eukaryota</taxon>
        <taxon>Discoba</taxon>
        <taxon>Heterolobosea</taxon>
        <taxon>Tetramitia</taxon>
        <taxon>Eutetramitia</taxon>
        <taxon>Vahlkampfiidae</taxon>
        <taxon>Naegleria</taxon>
    </lineage>
</organism>
<dbReference type="Proteomes" id="UP000006671">
    <property type="component" value="Unassembled WGS sequence"/>
</dbReference>
<comment type="cofactor">
    <cofactor evidence="1 5">
        <name>pyridoxal 5'-phosphate</name>
        <dbReference type="ChEBI" id="CHEBI:597326"/>
    </cofactor>
</comment>
<dbReference type="OMA" id="LSWGHIT"/>
<dbReference type="STRING" id="5762.D2VF83"/>
<evidence type="ECO:0000313" key="7">
    <source>
        <dbReference type="Proteomes" id="UP000006671"/>
    </source>
</evidence>
<dbReference type="InterPro" id="IPR015422">
    <property type="entry name" value="PyrdxlP-dep_Trfase_small"/>
</dbReference>
<gene>
    <name evidence="6" type="ORF">NAEGRDRAFT_67533</name>
</gene>
<dbReference type="Gene3D" id="3.90.1150.10">
    <property type="entry name" value="Aspartate Aminotransferase, domain 1"/>
    <property type="match status" value="1"/>
</dbReference>
<sequence length="668" mass="76900">MIVSALCKHSPLSSSSAEERYTSKTFGFADAENDESDVKCWDSDKQIQILQQVFIGPQAQHCDKAMEMIKEIVQESFQWRRQQARKFDKPCEKTSQPSSVSKQVQREIDELNNKMESKVRFVIEKMKDEIPSFSTNFLSHMLNDNTLPSIYGNIISLMQNPNVCTHQLSRVAKHFEEEGIMDISEMLGFRKGSSYGHFTADGTLANFESVVRARARCYDWIAMGCMAKKYNLPLSEKEKKFCSTLFNIGHMGWELHDKISELFDEFVSENGHSKYELLQPYMLEFDLIQAAFNITQLFEKKEFFQSPIMIVPNNKHYSWPKSHVFGVDFNQFWYVDIDEDGRMKTEHLKELVYKARQVDRPIFMIVSVFGSTECGNFDKLDEITDLIQELRRKEAIDLYLHCDGAYGGFMLSTLRACQDDEAALDFESYMNYAECILGRDLIKRLLAVRHANSITIDPHKLGYAPYACGAYIQREEREYFYRKCDAPYISFQGRERGTVSLEGSRAVGGVLGTWLSSKVIGFNFKGLGSIILHSIKTKQYFVEKLLKIPHIYILNGDCNIVCFVIAKKGELLSQTNMRITKLFQYFSPENFDAEYYASTTSFKSSSMVEQAVKMWNGEFEGDSHPEGNCLKVLRMVFMNPFTNTPAAGYEHVNRLISLIQNMVNKEIQ</sequence>
<dbReference type="InterPro" id="IPR050477">
    <property type="entry name" value="GrpII_AminoAcid_Decarb"/>
</dbReference>
<evidence type="ECO:0000256" key="2">
    <source>
        <dbReference type="ARBA" id="ARBA00022898"/>
    </source>
</evidence>
<name>D2VF83_NAEGR</name>
<dbReference type="AlphaFoldDB" id="D2VF83"/>
<proteinExistence type="inferred from homology"/>
<dbReference type="InterPro" id="IPR002129">
    <property type="entry name" value="PyrdxlP-dep_de-COase"/>
</dbReference>
<dbReference type="RefSeq" id="XP_002677159.1">
    <property type="nucleotide sequence ID" value="XM_002677113.1"/>
</dbReference>
<protein>
    <submittedName>
        <fullName evidence="6">Tentative decarboxylase</fullName>
    </submittedName>
</protein>
<accession>D2VF83</accession>
<evidence type="ECO:0000256" key="1">
    <source>
        <dbReference type="ARBA" id="ARBA00001933"/>
    </source>
</evidence>
<dbReference type="KEGG" id="ngr:NAEGRDRAFT_67533"/>
<feature type="modified residue" description="N6-(pyridoxal phosphate)lysine" evidence="5">
    <location>
        <position position="460"/>
    </location>
</feature>
<dbReference type="InterPro" id="IPR015421">
    <property type="entry name" value="PyrdxlP-dep_Trfase_major"/>
</dbReference>
<evidence type="ECO:0000256" key="5">
    <source>
        <dbReference type="PIRSR" id="PIRSR602129-50"/>
    </source>
</evidence>
<dbReference type="eggNOG" id="KOG0629">
    <property type="taxonomic scope" value="Eukaryota"/>
</dbReference>
<keyword evidence="2 5" id="KW-0663">Pyridoxal phosphate</keyword>
<dbReference type="GO" id="GO:0016831">
    <property type="term" value="F:carboxy-lyase activity"/>
    <property type="evidence" value="ECO:0007669"/>
    <property type="project" value="InterPro"/>
</dbReference>
<dbReference type="PROSITE" id="PS00392">
    <property type="entry name" value="DDC_GAD_HDC_YDC"/>
    <property type="match status" value="1"/>
</dbReference>
<dbReference type="InterPro" id="IPR021115">
    <property type="entry name" value="Pyridoxal-P_BS"/>
</dbReference>
<keyword evidence="3" id="KW-0456">Lyase</keyword>
<evidence type="ECO:0000256" key="3">
    <source>
        <dbReference type="ARBA" id="ARBA00023239"/>
    </source>
</evidence>
<dbReference type="InterPro" id="IPR015424">
    <property type="entry name" value="PyrdxlP-dep_Trfase"/>
</dbReference>
<dbReference type="EMBL" id="GG738868">
    <property type="protein sequence ID" value="EFC44415.1"/>
    <property type="molecule type" value="Genomic_DNA"/>
</dbReference>
<dbReference type="GO" id="GO:0019752">
    <property type="term" value="P:carboxylic acid metabolic process"/>
    <property type="evidence" value="ECO:0007669"/>
    <property type="project" value="InterPro"/>
</dbReference>
<keyword evidence="7" id="KW-1185">Reference proteome</keyword>
<dbReference type="GeneID" id="8850160"/>
<dbReference type="Gene3D" id="3.40.640.10">
    <property type="entry name" value="Type I PLP-dependent aspartate aminotransferase-like (Major domain)"/>
    <property type="match status" value="2"/>
</dbReference>
<dbReference type="VEuPathDB" id="AmoebaDB:NAEGRDRAFT_67533"/>
<dbReference type="PANTHER" id="PTHR42735:SF4">
    <property type="entry name" value="PYRIDOXAL PHOSPHATE-DEPENDENT DECARBOXYLASE FAMILY PROTEIN"/>
    <property type="match status" value="1"/>
</dbReference>
<evidence type="ECO:0000313" key="6">
    <source>
        <dbReference type="EMBL" id="EFC44415.1"/>
    </source>
</evidence>
<dbReference type="SUPFAM" id="SSF53383">
    <property type="entry name" value="PLP-dependent transferases"/>
    <property type="match status" value="1"/>
</dbReference>
<dbReference type="PANTHER" id="PTHR42735">
    <property type="match status" value="1"/>
</dbReference>
<dbReference type="Pfam" id="PF00282">
    <property type="entry name" value="Pyridoxal_deC"/>
    <property type="match status" value="1"/>
</dbReference>
<comment type="similarity">
    <text evidence="4">Belongs to the group II decarboxylase family. Sphingosine-1-phosphate lyase subfamily.</text>
</comment>
<dbReference type="GO" id="GO:0030170">
    <property type="term" value="F:pyridoxal phosphate binding"/>
    <property type="evidence" value="ECO:0007669"/>
    <property type="project" value="InterPro"/>
</dbReference>